<dbReference type="OrthoDB" id="25679at10239"/>
<evidence type="ECO:0000313" key="1">
    <source>
        <dbReference type="EMBL" id="ADG36047.1"/>
    </source>
</evidence>
<reference evidence="1 2" key="1">
    <citation type="journal article" date="2010" name="Virol. J.">
        <title>Genomes of the T4-related bacteriophages as windows on microbial genome evolution.</title>
        <authorList>
            <person name="Petrov V.M."/>
            <person name="Ratnayaka S."/>
            <person name="Nolan J.M."/>
            <person name="Miller E.S."/>
            <person name="Karam J.D."/>
        </authorList>
    </citation>
    <scope>NUCLEOTIDE SEQUENCE [LARGE SCALE GENOMIC DNA]</scope>
</reference>
<dbReference type="KEGG" id="vg:9925973"/>
<organism evidence="1 2">
    <name type="scientific">Acinetobacter phage Acj61</name>
    <dbReference type="NCBI Taxonomy" id="760732"/>
    <lineage>
        <taxon>Viruses</taxon>
        <taxon>Duplodnaviria</taxon>
        <taxon>Heunggongvirae</taxon>
        <taxon>Uroviricota</taxon>
        <taxon>Caudoviricetes</taxon>
        <taxon>Pantevenvirales</taxon>
        <taxon>Straboviridae</taxon>
        <taxon>Twarogvirinae</taxon>
        <taxon>Lasallevirus</taxon>
        <taxon>Lasallevirus Acj61</taxon>
        <taxon>Acinetobacter virus Acj61</taxon>
    </lineage>
</organism>
<name>E5E463_9CAUD</name>
<dbReference type="EMBL" id="GU911519">
    <property type="protein sequence ID" value="ADG36047.1"/>
    <property type="molecule type" value="Genomic_DNA"/>
</dbReference>
<dbReference type="Proteomes" id="UP000008730">
    <property type="component" value="Segment"/>
</dbReference>
<sequence length="106" mass="12023">MPIGALLCVDKHTGHRQLQEIVISASALNPEDNMMIMSKRHGDDIFFNVADKIYGEDADYNHWHQGFTTSEGRFVDREEAWLIAKAANQIRRVTGSPGILFSEDLY</sequence>
<evidence type="ECO:0000313" key="2">
    <source>
        <dbReference type="Proteomes" id="UP000008730"/>
    </source>
</evidence>
<keyword evidence="2" id="KW-1185">Reference proteome</keyword>
<dbReference type="GeneID" id="9925973"/>
<protein>
    <submittedName>
        <fullName evidence="1">Uncharacterized protein arn.3</fullName>
    </submittedName>
</protein>
<gene>
    <name evidence="1" type="primary">arn.3</name>
    <name evidence="1" type="ORF">Acj61p082</name>
</gene>
<dbReference type="InterPro" id="IPR058630">
    <property type="entry name" value="T4_Y16D"/>
</dbReference>
<dbReference type="Pfam" id="PF26092">
    <property type="entry name" value="T4_Y16D"/>
    <property type="match status" value="1"/>
</dbReference>
<accession>E5E463</accession>
<proteinExistence type="predicted"/>
<dbReference type="RefSeq" id="YP_004009699.1">
    <property type="nucleotide sequence ID" value="NC_014661.1"/>
</dbReference>